<dbReference type="Proteomes" id="UP000275012">
    <property type="component" value="Unassembled WGS sequence"/>
</dbReference>
<dbReference type="InterPro" id="IPR008638">
    <property type="entry name" value="FhaB/CdiA-like_TPS"/>
</dbReference>
<evidence type="ECO:0000313" key="3">
    <source>
        <dbReference type="Proteomes" id="UP000275012"/>
    </source>
</evidence>
<protein>
    <submittedName>
        <fullName evidence="2">Filamentous hemagglutinin N-terminal domain-containing protein</fullName>
    </submittedName>
</protein>
<organism evidence="2 3">
    <name type="scientific">Solilutibacter pythonis</name>
    <dbReference type="NCBI Taxonomy" id="2483112"/>
    <lineage>
        <taxon>Bacteria</taxon>
        <taxon>Pseudomonadati</taxon>
        <taxon>Pseudomonadota</taxon>
        <taxon>Gammaproteobacteria</taxon>
        <taxon>Lysobacterales</taxon>
        <taxon>Lysobacteraceae</taxon>
        <taxon>Solilutibacter</taxon>
    </lineage>
</organism>
<dbReference type="SUPFAM" id="SSF51126">
    <property type="entry name" value="Pectin lyase-like"/>
    <property type="match status" value="1"/>
</dbReference>
<dbReference type="OrthoDB" id="2664633at2"/>
<feature type="domain" description="Filamentous haemagglutinin FhaB/tRNA nuclease CdiA-like TPS" evidence="1">
    <location>
        <begin position="67"/>
        <end position="188"/>
    </location>
</feature>
<gene>
    <name evidence="2" type="ORF">EBB59_09385</name>
</gene>
<name>A0A3M2HTU9_9GAMM</name>
<reference evidence="2 3" key="1">
    <citation type="submission" date="2018-10" db="EMBL/GenBank/DDBJ databases">
        <title>Proposal of Lysobacter pythonis sp. nov. isolated from royal pythons (Python regius).</title>
        <authorList>
            <person name="Hans-Juergen B."/>
            <person name="Huptas C."/>
            <person name="Sandra B."/>
            <person name="Igor L."/>
            <person name="Joachim S."/>
            <person name="Siegfried S."/>
            <person name="Mareike W."/>
            <person name="Peter K."/>
        </authorList>
    </citation>
    <scope>NUCLEOTIDE SEQUENCE [LARGE SCALE GENOMIC DNA]</scope>
    <source>
        <strain evidence="2 3">4284/11</strain>
    </source>
</reference>
<evidence type="ECO:0000313" key="2">
    <source>
        <dbReference type="EMBL" id="RMH90829.1"/>
    </source>
</evidence>
<sequence>MDMKKFVRKNTCRQGFRTARQLPLMGALAVLCFLSGGPLNVFAQQAPVNLNITIPVRDGRTQVEEASNGTPVVQIATPNAAGVSHNVYDQYDVGPRGHVLNNSKDNVRTQLGGWIQGNANLMSSPSDSLILNEVTSTNPSVLNGYIEVAGRKADVIIANPNGITCGGCGFINTAKAGLTTGRPVFGGDGSLSAFKVEGGSISIAGRGMDVSQLDRVDLISHAVRINAGLWA</sequence>
<dbReference type="InterPro" id="IPR012334">
    <property type="entry name" value="Pectin_lyas_fold"/>
</dbReference>
<dbReference type="Gene3D" id="2.160.20.10">
    <property type="entry name" value="Single-stranded right-handed beta-helix, Pectin lyase-like"/>
    <property type="match status" value="1"/>
</dbReference>
<dbReference type="InterPro" id="IPR011050">
    <property type="entry name" value="Pectin_lyase_fold/virulence"/>
</dbReference>
<proteinExistence type="predicted"/>
<comment type="caution">
    <text evidence="2">The sequence shown here is derived from an EMBL/GenBank/DDBJ whole genome shotgun (WGS) entry which is preliminary data.</text>
</comment>
<dbReference type="RefSeq" id="WP_122101904.1">
    <property type="nucleotide sequence ID" value="NZ_RFLY01000013.1"/>
</dbReference>
<evidence type="ECO:0000259" key="1">
    <source>
        <dbReference type="SMART" id="SM00912"/>
    </source>
</evidence>
<accession>A0A3M2HTU9</accession>
<dbReference type="EMBL" id="RFLY01000013">
    <property type="protein sequence ID" value="RMH90829.1"/>
    <property type="molecule type" value="Genomic_DNA"/>
</dbReference>
<keyword evidence="3" id="KW-1185">Reference proteome</keyword>
<dbReference type="AlphaFoldDB" id="A0A3M2HTU9"/>
<dbReference type="Pfam" id="PF05860">
    <property type="entry name" value="TPS"/>
    <property type="match status" value="1"/>
</dbReference>
<dbReference type="NCBIfam" id="TIGR01901">
    <property type="entry name" value="adhes_NPXG"/>
    <property type="match status" value="1"/>
</dbReference>
<dbReference type="SMART" id="SM00912">
    <property type="entry name" value="Haemagg_act"/>
    <property type="match status" value="1"/>
</dbReference>